<organism evidence="1 2">
    <name type="scientific">Ilyomonas limi</name>
    <dbReference type="NCBI Taxonomy" id="2575867"/>
    <lineage>
        <taxon>Bacteria</taxon>
        <taxon>Pseudomonadati</taxon>
        <taxon>Bacteroidota</taxon>
        <taxon>Chitinophagia</taxon>
        <taxon>Chitinophagales</taxon>
        <taxon>Chitinophagaceae</taxon>
        <taxon>Ilyomonas</taxon>
    </lineage>
</organism>
<reference evidence="1 2" key="1">
    <citation type="submission" date="2019-05" db="EMBL/GenBank/DDBJ databases">
        <title>Panacibacter sp. strain 17mud1-8 Genome sequencing and assembly.</title>
        <authorList>
            <person name="Chhetri G."/>
        </authorList>
    </citation>
    <scope>NUCLEOTIDE SEQUENCE [LARGE SCALE GENOMIC DNA]</scope>
    <source>
        <strain evidence="1 2">17mud1-8</strain>
    </source>
</reference>
<dbReference type="EMBL" id="SZQL01000021">
    <property type="protein sequence ID" value="TKK65415.1"/>
    <property type="molecule type" value="Genomic_DNA"/>
</dbReference>
<gene>
    <name evidence="1" type="ORF">FC093_20100</name>
</gene>
<protein>
    <submittedName>
        <fullName evidence="1">Uncharacterized protein</fullName>
    </submittedName>
</protein>
<evidence type="ECO:0000313" key="2">
    <source>
        <dbReference type="Proteomes" id="UP000305848"/>
    </source>
</evidence>
<name>A0A4U3KSH3_9BACT</name>
<dbReference type="AlphaFoldDB" id="A0A4U3KSH3"/>
<proteinExistence type="predicted"/>
<comment type="caution">
    <text evidence="1">The sequence shown here is derived from an EMBL/GenBank/DDBJ whole genome shotgun (WGS) entry which is preliminary data.</text>
</comment>
<dbReference type="Proteomes" id="UP000305848">
    <property type="component" value="Unassembled WGS sequence"/>
</dbReference>
<evidence type="ECO:0000313" key="1">
    <source>
        <dbReference type="EMBL" id="TKK65415.1"/>
    </source>
</evidence>
<dbReference type="RefSeq" id="WP_137263613.1">
    <property type="nucleotide sequence ID" value="NZ_SZQL01000021.1"/>
</dbReference>
<sequence length="507" mass="58993">MDNIDFSLYNSIINGELRPHTKRLSDPTTIERLYNKYLAIYRVCSKDDALDLLESINLEELGLNPYDTAKATIEIDGNKINVTVENEDELDDLIDLDIPPPADEKSSFYLELIKKENSKLERGITHYFNTCNSPDDLRFFATKKIQQLKHLATEAHIYHVKLKSKNQLPENSADTYAINVLKEYLVRLIGHIQYLFYPYLPKVQPYEDLHLELYNHKVGDALLDQLKELFHDTPLQSLPAAITYINKGLFQIEMFLHGSVKKLQFYNLTYAFDYFLKEFIKFENYTTANRKLFSKYWFIIRDLNHKYKNGYYNQAIDTTQQHFKQYISYLNQLEEKLPEYYQHLDLTDEHKKHSILDLIEDSEIANTDKDTKNTSPQVSENSAAQCPHSFTYIHYNTQPGNLTDICNALKKHKLICANTQLTSFKKIFSGTPIQTPIIWTGNASDLYYFITLLCKQKKVEDLKQKHWDVTIKCFVDQAGNAFTKSQIKGLKKPQTTAAIIEKAVNVL</sequence>
<accession>A0A4U3KSH3</accession>
<keyword evidence="2" id="KW-1185">Reference proteome</keyword>
<dbReference type="OrthoDB" id="839908at2"/>